<feature type="domain" description="EGF-like" evidence="11">
    <location>
        <begin position="1862"/>
        <end position="1905"/>
    </location>
</feature>
<dbReference type="InterPro" id="IPR018097">
    <property type="entry name" value="EGF_Ca-bd_CS"/>
</dbReference>
<feature type="domain" description="EGF-like" evidence="11">
    <location>
        <begin position="2113"/>
        <end position="2155"/>
    </location>
</feature>
<keyword evidence="4" id="KW-0677">Repeat</keyword>
<dbReference type="InterPro" id="IPR001190">
    <property type="entry name" value="SRCR"/>
</dbReference>
<dbReference type="PANTHER" id="PTHR19331">
    <property type="entry name" value="SCAVENGER RECEPTOR DOMAIN-CONTAINING"/>
    <property type="match status" value="1"/>
</dbReference>
<dbReference type="SUPFAM" id="SSF57184">
    <property type="entry name" value="Growth factor receptor domain"/>
    <property type="match status" value="2"/>
</dbReference>
<keyword evidence="2 8" id="KW-0245">EGF-like domain</keyword>
<reference evidence="16" key="1">
    <citation type="submission" date="2022-11" db="EMBL/GenBank/DDBJ databases">
        <title>Centuries of genome instability and evolution in soft-shell clam transmissible cancer (bioRxiv).</title>
        <authorList>
            <person name="Hart S.F.M."/>
            <person name="Yonemitsu M.A."/>
            <person name="Giersch R.M."/>
            <person name="Beal B.F."/>
            <person name="Arriagada G."/>
            <person name="Davis B.W."/>
            <person name="Ostrander E.A."/>
            <person name="Goff S.P."/>
            <person name="Metzger M.J."/>
        </authorList>
    </citation>
    <scope>NUCLEOTIDE SEQUENCE</scope>
    <source>
        <strain evidence="16">MELC-2E11</strain>
        <tissue evidence="16">Siphon/mantle</tissue>
    </source>
</reference>
<dbReference type="SMART" id="SM00216">
    <property type="entry name" value="VWD"/>
    <property type="match status" value="1"/>
</dbReference>
<evidence type="ECO:0000256" key="1">
    <source>
        <dbReference type="ARBA" id="ARBA00004370"/>
    </source>
</evidence>
<keyword evidence="7" id="KW-0325">Glycoprotein</keyword>
<evidence type="ECO:0000313" key="17">
    <source>
        <dbReference type="Proteomes" id="UP001164746"/>
    </source>
</evidence>
<evidence type="ECO:0000256" key="4">
    <source>
        <dbReference type="ARBA" id="ARBA00022737"/>
    </source>
</evidence>
<feature type="domain" description="Sushi" evidence="14">
    <location>
        <begin position="644"/>
        <end position="699"/>
    </location>
</feature>
<dbReference type="SMART" id="SM00032">
    <property type="entry name" value="CCP"/>
    <property type="match status" value="8"/>
</dbReference>
<feature type="disulfide bond" evidence="9">
    <location>
        <begin position="28"/>
        <end position="38"/>
    </location>
</feature>
<dbReference type="SMART" id="SM00202">
    <property type="entry name" value="SR"/>
    <property type="match status" value="4"/>
</dbReference>
<keyword evidence="6 9" id="KW-1015">Disulfide bond</keyword>
<feature type="domain" description="SRCR" evidence="12">
    <location>
        <begin position="491"/>
        <end position="589"/>
    </location>
</feature>
<dbReference type="PROSITE" id="PS01187">
    <property type="entry name" value="EGF_CA"/>
    <property type="match status" value="3"/>
</dbReference>
<dbReference type="InterPro" id="IPR009030">
    <property type="entry name" value="Growth_fac_rcpt_cys_sf"/>
</dbReference>
<dbReference type="InterPro" id="IPR001881">
    <property type="entry name" value="EGF-like_Ca-bd_dom"/>
</dbReference>
<evidence type="ECO:0000256" key="10">
    <source>
        <dbReference type="PROSITE-ProRule" id="PRU00302"/>
    </source>
</evidence>
<dbReference type="SMART" id="SM00539">
    <property type="entry name" value="NIDO"/>
    <property type="match status" value="1"/>
</dbReference>
<feature type="domain" description="Sushi" evidence="14">
    <location>
        <begin position="925"/>
        <end position="982"/>
    </location>
</feature>
<accession>A0ABY7FTI6</accession>
<dbReference type="Gene3D" id="2.10.25.10">
    <property type="entry name" value="Laminin"/>
    <property type="match status" value="10"/>
</dbReference>
<feature type="disulfide bond" evidence="9">
    <location>
        <begin position="560"/>
        <end position="570"/>
    </location>
</feature>
<dbReference type="Pfam" id="PF00530">
    <property type="entry name" value="SRCR"/>
    <property type="match status" value="4"/>
</dbReference>
<gene>
    <name evidence="16" type="ORF">MAR_037705</name>
</gene>
<keyword evidence="3" id="KW-0732">Signal</keyword>
<feature type="domain" description="SRCR" evidence="12">
    <location>
        <begin position="119"/>
        <end position="214"/>
    </location>
</feature>
<sequence length="2331" mass="256602">MLNMKYTHFLTSWYDPGTAPILVDYFWCYSHYTNLAQCKHRSPSRGYCTEGEILSLICSECGVAKVVHGKISSYHNKTLTVTCDKGYDPPTITLYCMDGGWSGNATCIATGYPLDIQDVRLAPGPYHGRVELKVNNTWGTVCGNGFNSSDAIVVCRMFGLSRYTSYTYAKYGGGKGPIYMSNLGCNGGEKDIRNCTYTVKNSCVHSNDASVLCNGRPLNISEARLINGTSPYIGRAEIKVNGTWGTICDRTFDKDANLQFCKMFGLKSADVYSNAQYGHGSGPVFVDELWCYSSDASLNNCLYRTYNACSHQRDVSAACYGPKRNVSDVRLVNGTGPDDGRAELLIDGIWGTICDDSFNINDAEAICAMLGKKGAQFFTAAYHGQGTGPVHIDRLDCQSSSQALSDCPYLYTNTCSHARDVSVVCNDCGKPDIHFWDAGYFSYNRSILYADCSYYKKYVGVLELTCDSFTKQWITNGECQEYRFPLEVTNIRLVNGSVPGSGRVELMSMNTWGTICGDNFDLKAANVICKMIGYPPAKTFFVSAHYGPGFGPIFVDDLTCNASAKHINNCSYTTEDNCDHNNDVSVICTDCGNPTPANGFVNSTQSHLGTIVTVGCNRGYRLSGSKTIVCDQNGWSQSVFCHLIDCGDPTPEYGSSNATTTGNGTIVLISCDEGYTLEGSAIISCQENDIWTDSTICNIVDCGYPKHPNVEFILSTNMTSYGSIAVASCSDGYGPTGSTTIECLASATWESFPTCEIIDCGSPVPSGGIANDSSTTYGTFVSITCTNGKVKGDPVITCQQDGIWSDYPTCIASDCGILSVSNGLVTSLSTTIGSIANVMCNEGYFLTGYSSVVCTEEGWDGNPECSKQDCGSLLLNNGHVTFIGGTLFGDVAHAVCDTGFSIKGDATITCEDGPAWSSTPSCIINDCGSLEAPESGVVTVDITTVNSTAVFKCHDGYLLTGYAVLACMSYGEWSHEPPTCLKKSGIGGPCSSSDFCAAKKAMCSDNKCTCASGIYNPGLNTCDIMPLLPYGKTTNDHFLNGSCGEKISFAPGIPVFSKTYFDLYVCFNGIVSFERKYQKPTPPTDRFVLLNFDKRVLIAPYFADFNRKNGRVSYRTYDILKNNQELEENRYVISMVDHIVQKFAELPSFSTKFLLIATWEKLENGHGQNSEKETVTFQLNLVSDGSYTFALFTYENEEMVWNVGKQVQKIWIGYYAQKNRFYTHPFSFSNQVLRMNTVEIGKSEKLKGVVLYRLTKEGKTKPNNAVNCISWYNRNIHEKIRINQILSLLPHCPCDIDLGKFDPWFWKLQQYRWHDQQGYGCVDMLQRPDSRYTQYGKSCCYDLNARLLTFERPFAGSFRMFNPHILTNGKQHYENDILPKDWCCNLSGFCNLYYELRPTGSCYRKSPYSFGSFWGDPHFQTLDGMNFTFNGLGEFTLLQIDTANISFNLQARTTRAIKQDGNVSDATIFSAFASMDDTGASIHVELNQAKTGLAIYANTVDITGQFQDNHDFNFSSNGTILLAKTGGSLFAVFQKSGIALNISVNIGMLSLRTIIPDTFSGITKGLLGNYDGDPTNDFQMPNGTFLNANMTEREVFDYGKHWEINTNASAFFYPDGTSHDDYHNHTYIPRFLDEVDKAKISNAELVCGGSQNLECIFDFVFTDIEEVGEMSNAIKVQAESSREEIKEVLPFLEGCSTLNVTKGERISCELIHSHNDSIYFLKNNIGAEYHNTNSTLSFIYTDSSEVELSVVAKNTQNRSSTAVNPLIILCTGCNGRGHCNGSPRGRASENEQFQKYTCICDNGYEGFDCENEVDGCAAEPCALGRNCSNLSIEQQIKEGKAYKCGPCPKGFVTDVDNDRCADVDECSAEPTVCDVTSTCQNTVGSFICICNTGYRMDGNITTRCHDINECDEALHNCTHKCNNFDGGFNCSCPQGYNLNQAAWTCIKNTSLNCSECYQASGCEQIHNETKCFCVEGFELDKSGKQCKDVDECARGVCSQGCTNTNGSFYCSCFAGFELVDRANCEECSTNKWGVNCSNDCECTGQGAEYCDPVKGCICLPGWEGPTCNDDINECNRTYDLCQDVRKDCENNLGSFSCNCIDGFIENDEGKCKDIDECSNPLTHNCDPEIERCVNTKGGFTCECVSGYIRNGSSCKDINECTLKTSGCEQMCENKPGTYNCLCYFGYKLNDDRKTCTKVEDPCKQFYNKTCSHYCVILKSEDKAECRCSEGYRLMNNEVSCEGCDCNTGWMGESCDADVDECAAGTKECEDANTVCINTPGDAICICEGGFVRNETTLKCEDINECNDSQMNSCEQRCVNNVRMDSTEITVP</sequence>
<feature type="disulfide bond" evidence="9">
    <location>
        <begin position="291"/>
        <end position="301"/>
    </location>
</feature>
<evidence type="ECO:0000256" key="7">
    <source>
        <dbReference type="ARBA" id="ARBA00023180"/>
    </source>
</evidence>
<feature type="disulfide bond" evidence="10">
    <location>
        <begin position="953"/>
        <end position="980"/>
    </location>
</feature>
<dbReference type="InterPro" id="IPR000152">
    <property type="entry name" value="EGF-type_Asp/Asn_hydroxyl_site"/>
</dbReference>
<dbReference type="PRINTS" id="PR00258">
    <property type="entry name" value="SPERACTRCPTR"/>
</dbReference>
<feature type="domain" description="AMOP" evidence="13">
    <location>
        <begin position="1260"/>
        <end position="1397"/>
    </location>
</feature>
<evidence type="ECO:0000259" key="13">
    <source>
        <dbReference type="PROSITE" id="PS50856"/>
    </source>
</evidence>
<dbReference type="PROSITE" id="PS50856">
    <property type="entry name" value="AMOP"/>
    <property type="match status" value="1"/>
</dbReference>
<dbReference type="Pfam" id="PF06119">
    <property type="entry name" value="NIDO"/>
    <property type="match status" value="1"/>
</dbReference>
<feature type="disulfide bond" evidence="9">
    <location>
        <begin position="397"/>
        <end position="407"/>
    </location>
</feature>
<dbReference type="PROSITE" id="PS00022">
    <property type="entry name" value="EGF_1"/>
    <property type="match status" value="1"/>
</dbReference>
<dbReference type="PROSITE" id="PS50923">
    <property type="entry name" value="SUSHI"/>
    <property type="match status" value="6"/>
</dbReference>
<feature type="domain" description="Sushi" evidence="14">
    <location>
        <begin position="589"/>
        <end position="643"/>
    </location>
</feature>
<dbReference type="InterPro" id="IPR000436">
    <property type="entry name" value="Sushi_SCR_CCP_dom"/>
</dbReference>
<evidence type="ECO:0000313" key="16">
    <source>
        <dbReference type="EMBL" id="WAR24036.1"/>
    </source>
</evidence>
<comment type="caution">
    <text evidence="9">Lacks conserved residue(s) required for the propagation of feature annotation.</text>
</comment>
<evidence type="ECO:0000256" key="5">
    <source>
        <dbReference type="ARBA" id="ARBA00023136"/>
    </source>
</evidence>
<feature type="domain" description="SRCR" evidence="12">
    <location>
        <begin position="223"/>
        <end position="320"/>
    </location>
</feature>
<dbReference type="InterPro" id="IPR049883">
    <property type="entry name" value="NOTCH1_EGF-like"/>
</dbReference>
<evidence type="ECO:0000256" key="9">
    <source>
        <dbReference type="PROSITE-ProRule" id="PRU00196"/>
    </source>
</evidence>
<evidence type="ECO:0000256" key="2">
    <source>
        <dbReference type="ARBA" id="ARBA00022536"/>
    </source>
</evidence>
<feature type="domain" description="Sushi" evidence="14">
    <location>
        <begin position="863"/>
        <end position="924"/>
    </location>
</feature>
<name>A0ABY7FTI6_MYAAR</name>
<dbReference type="InterPro" id="IPR036772">
    <property type="entry name" value="SRCR-like_dom_sf"/>
</dbReference>
<dbReference type="PROSITE" id="PS01186">
    <property type="entry name" value="EGF_2"/>
    <property type="match status" value="6"/>
</dbReference>
<dbReference type="CDD" id="cd00033">
    <property type="entry name" value="CCP"/>
    <property type="match status" value="7"/>
</dbReference>
<dbReference type="Pfam" id="PF07645">
    <property type="entry name" value="EGF_CA"/>
    <property type="match status" value="7"/>
</dbReference>
<feature type="domain" description="Sushi" evidence="14">
    <location>
        <begin position="700"/>
        <end position="757"/>
    </location>
</feature>
<dbReference type="PROSITE" id="PS50287">
    <property type="entry name" value="SRCR_2"/>
    <property type="match status" value="5"/>
</dbReference>
<dbReference type="SUPFAM" id="SSF56487">
    <property type="entry name" value="SRCR-like"/>
    <property type="match status" value="5"/>
</dbReference>
<evidence type="ECO:0000256" key="8">
    <source>
        <dbReference type="PROSITE-ProRule" id="PRU00076"/>
    </source>
</evidence>
<feature type="domain" description="SRCR" evidence="12">
    <location>
        <begin position="17"/>
        <end position="59"/>
    </location>
</feature>
<dbReference type="CDD" id="cd00054">
    <property type="entry name" value="EGF_CA"/>
    <property type="match status" value="4"/>
</dbReference>
<dbReference type="PROSITE" id="PS51233">
    <property type="entry name" value="VWFD"/>
    <property type="match status" value="1"/>
</dbReference>
<dbReference type="SMART" id="SM00179">
    <property type="entry name" value="EGF_CA"/>
    <property type="match status" value="7"/>
</dbReference>
<dbReference type="Gene3D" id="2.10.70.10">
    <property type="entry name" value="Complement Module, domain 1"/>
    <property type="match status" value="7"/>
</dbReference>
<dbReference type="Proteomes" id="UP001164746">
    <property type="component" value="Chromosome 13"/>
</dbReference>
<feature type="domain" description="SRCR" evidence="12">
    <location>
        <begin position="329"/>
        <end position="426"/>
    </location>
</feature>
<evidence type="ECO:0000259" key="14">
    <source>
        <dbReference type="PROSITE" id="PS50923"/>
    </source>
</evidence>
<dbReference type="SUPFAM" id="SSF57196">
    <property type="entry name" value="EGF/Laminin"/>
    <property type="match status" value="1"/>
</dbReference>
<evidence type="ECO:0000256" key="6">
    <source>
        <dbReference type="ARBA" id="ARBA00023157"/>
    </source>
</evidence>
<dbReference type="SMART" id="SM00181">
    <property type="entry name" value="EGF"/>
    <property type="match status" value="12"/>
</dbReference>
<dbReference type="Pfam" id="PF00094">
    <property type="entry name" value="VWD"/>
    <property type="match status" value="1"/>
</dbReference>
<evidence type="ECO:0000256" key="3">
    <source>
        <dbReference type="ARBA" id="ARBA00022729"/>
    </source>
</evidence>
<comment type="subcellular location">
    <subcellularLocation>
        <location evidence="1">Membrane</location>
    </subcellularLocation>
</comment>
<keyword evidence="17" id="KW-1185">Reference proteome</keyword>
<feature type="domain" description="Sushi" evidence="14">
    <location>
        <begin position="758"/>
        <end position="812"/>
    </location>
</feature>
<feature type="domain" description="VWFD" evidence="15">
    <location>
        <begin position="1409"/>
        <end position="1610"/>
    </location>
</feature>
<keyword evidence="5" id="KW-0472">Membrane</keyword>
<dbReference type="InterPro" id="IPR003886">
    <property type="entry name" value="NIDO_dom"/>
</dbReference>
<dbReference type="SUPFAM" id="SSF57535">
    <property type="entry name" value="Complement control module/SCR domain"/>
    <property type="match status" value="7"/>
</dbReference>
<dbReference type="PROSITE" id="PS00010">
    <property type="entry name" value="ASX_HYDROXYL"/>
    <property type="match status" value="4"/>
</dbReference>
<proteinExistence type="predicted"/>
<dbReference type="SMART" id="SM00723">
    <property type="entry name" value="AMOP"/>
    <property type="match status" value="1"/>
</dbReference>
<dbReference type="InterPro" id="IPR001846">
    <property type="entry name" value="VWF_type-D"/>
</dbReference>
<dbReference type="InterPro" id="IPR005533">
    <property type="entry name" value="AMOP_dom"/>
</dbReference>
<dbReference type="PROSITE" id="PS50026">
    <property type="entry name" value="EGF_3"/>
    <property type="match status" value="3"/>
</dbReference>
<evidence type="ECO:0000259" key="12">
    <source>
        <dbReference type="PROSITE" id="PS50287"/>
    </source>
</evidence>
<feature type="domain" description="EGF-like" evidence="11">
    <location>
        <begin position="1988"/>
        <end position="2025"/>
    </location>
</feature>
<dbReference type="Gene3D" id="3.10.250.10">
    <property type="entry name" value="SRCR-like domain"/>
    <property type="match status" value="5"/>
</dbReference>
<dbReference type="InterPro" id="IPR035976">
    <property type="entry name" value="Sushi/SCR/CCP_sf"/>
</dbReference>
<protein>
    <submittedName>
        <fullName evidence="16">MLP-like protein</fullName>
    </submittedName>
</protein>
<evidence type="ECO:0000259" key="15">
    <source>
        <dbReference type="PROSITE" id="PS51233"/>
    </source>
</evidence>
<dbReference type="Pfam" id="PF00084">
    <property type="entry name" value="Sushi"/>
    <property type="match status" value="7"/>
</dbReference>
<feature type="disulfide bond" evidence="9">
    <location>
        <begin position="185"/>
        <end position="195"/>
    </location>
</feature>
<organism evidence="16 17">
    <name type="scientific">Mya arenaria</name>
    <name type="common">Soft-shell clam</name>
    <dbReference type="NCBI Taxonomy" id="6604"/>
    <lineage>
        <taxon>Eukaryota</taxon>
        <taxon>Metazoa</taxon>
        <taxon>Spiralia</taxon>
        <taxon>Lophotrochozoa</taxon>
        <taxon>Mollusca</taxon>
        <taxon>Bivalvia</taxon>
        <taxon>Autobranchia</taxon>
        <taxon>Heteroconchia</taxon>
        <taxon>Euheterodonta</taxon>
        <taxon>Imparidentia</taxon>
        <taxon>Neoheterodontei</taxon>
        <taxon>Myida</taxon>
        <taxon>Myoidea</taxon>
        <taxon>Myidae</taxon>
        <taxon>Mya</taxon>
    </lineage>
</organism>
<dbReference type="PROSITE" id="PS00420">
    <property type="entry name" value="SRCR_1"/>
    <property type="match status" value="2"/>
</dbReference>
<keyword evidence="10" id="KW-0768">Sushi</keyword>
<evidence type="ECO:0000259" key="11">
    <source>
        <dbReference type="PROSITE" id="PS50026"/>
    </source>
</evidence>
<dbReference type="PANTHER" id="PTHR19331:SF465">
    <property type="entry name" value="EGG PEPTIDE SPERACT RECEPTOR"/>
    <property type="match status" value="1"/>
</dbReference>
<dbReference type="EMBL" id="CP111024">
    <property type="protein sequence ID" value="WAR24036.1"/>
    <property type="molecule type" value="Genomic_DNA"/>
</dbReference>
<dbReference type="InterPro" id="IPR000742">
    <property type="entry name" value="EGF"/>
</dbReference>